<evidence type="ECO:0000259" key="2">
    <source>
        <dbReference type="Pfam" id="PF23403"/>
    </source>
</evidence>
<feature type="region of interest" description="Disordered" evidence="1">
    <location>
        <begin position="1"/>
        <end position="21"/>
    </location>
</feature>
<feature type="region of interest" description="Disordered" evidence="1">
    <location>
        <begin position="60"/>
        <end position="103"/>
    </location>
</feature>
<evidence type="ECO:0000256" key="1">
    <source>
        <dbReference type="SAM" id="MobiDB-lite"/>
    </source>
</evidence>
<feature type="compositionally biased region" description="Basic and acidic residues" evidence="1">
    <location>
        <begin position="90"/>
        <end position="103"/>
    </location>
</feature>
<gene>
    <name evidence="3" type="ORF">VNO78_19799</name>
</gene>
<feature type="compositionally biased region" description="Basic and acidic residues" evidence="1">
    <location>
        <begin position="1"/>
        <end position="18"/>
    </location>
</feature>
<dbReference type="GO" id="GO:0009737">
    <property type="term" value="P:response to abscisic acid"/>
    <property type="evidence" value="ECO:0007669"/>
    <property type="project" value="InterPro"/>
</dbReference>
<dbReference type="PANTHER" id="PTHR33836">
    <property type="entry name" value="LOW-TEMPERATURE-INDUCED 65 KDA PROTEIN-RELATED"/>
    <property type="match status" value="1"/>
</dbReference>
<accession>A0AAN9SC51</accession>
<evidence type="ECO:0000313" key="3">
    <source>
        <dbReference type="EMBL" id="KAK7391383.1"/>
    </source>
</evidence>
<dbReference type="InterPro" id="IPR037491">
    <property type="entry name" value="LTI78/LTI65"/>
</dbReference>
<dbReference type="AlphaFoldDB" id="A0AAN9SC51"/>
<dbReference type="Pfam" id="PF23403">
    <property type="entry name" value="LTI65_LTI78_N"/>
    <property type="match status" value="1"/>
</dbReference>
<dbReference type="Proteomes" id="UP001386955">
    <property type="component" value="Unassembled WGS sequence"/>
</dbReference>
<proteinExistence type="predicted"/>
<protein>
    <recommendedName>
        <fullName evidence="2">LTI65/LTI78 N-terminal domain-containing protein</fullName>
    </recommendedName>
</protein>
<reference evidence="3 4" key="1">
    <citation type="submission" date="2024-01" db="EMBL/GenBank/DDBJ databases">
        <title>The genomes of 5 underutilized Papilionoideae crops provide insights into root nodulation and disease resistanc.</title>
        <authorList>
            <person name="Jiang F."/>
        </authorList>
    </citation>
    <scope>NUCLEOTIDE SEQUENCE [LARGE SCALE GENOMIC DNA]</scope>
    <source>
        <strain evidence="3">DUOXIRENSHENG_FW03</strain>
        <tissue evidence="3">Leaves</tissue>
    </source>
</reference>
<organism evidence="3 4">
    <name type="scientific">Psophocarpus tetragonolobus</name>
    <name type="common">Winged bean</name>
    <name type="synonym">Dolichos tetragonolobus</name>
    <dbReference type="NCBI Taxonomy" id="3891"/>
    <lineage>
        <taxon>Eukaryota</taxon>
        <taxon>Viridiplantae</taxon>
        <taxon>Streptophyta</taxon>
        <taxon>Embryophyta</taxon>
        <taxon>Tracheophyta</taxon>
        <taxon>Spermatophyta</taxon>
        <taxon>Magnoliopsida</taxon>
        <taxon>eudicotyledons</taxon>
        <taxon>Gunneridae</taxon>
        <taxon>Pentapetalae</taxon>
        <taxon>rosids</taxon>
        <taxon>fabids</taxon>
        <taxon>Fabales</taxon>
        <taxon>Fabaceae</taxon>
        <taxon>Papilionoideae</taxon>
        <taxon>50 kb inversion clade</taxon>
        <taxon>NPAAA clade</taxon>
        <taxon>indigoferoid/millettioid clade</taxon>
        <taxon>Phaseoleae</taxon>
        <taxon>Psophocarpus</taxon>
    </lineage>
</organism>
<dbReference type="GO" id="GO:0006950">
    <property type="term" value="P:response to stress"/>
    <property type="evidence" value="ECO:0007669"/>
    <property type="project" value="TreeGrafter"/>
</dbReference>
<evidence type="ECO:0000313" key="4">
    <source>
        <dbReference type="Proteomes" id="UP001386955"/>
    </source>
</evidence>
<dbReference type="EMBL" id="JAYMYS010000005">
    <property type="protein sequence ID" value="KAK7391383.1"/>
    <property type="molecule type" value="Genomic_DNA"/>
</dbReference>
<dbReference type="PANTHER" id="PTHR33836:SF8">
    <property type="entry name" value="LOW-TEMPERATURE-INDUCED 65 KDA PROTEIN"/>
    <property type="match status" value="1"/>
</dbReference>
<dbReference type="InterPro" id="IPR056605">
    <property type="entry name" value="LTI65_LTI78_N"/>
</dbReference>
<name>A0AAN9SC51_PSOTE</name>
<sequence length="103" mass="12313">MDSRLVQSEVHEYDEQDPRITVPEQVTHSAEEQHFDHEKRSVLNKVKAKAKKIKDTIKKHGNQVLDRGHEYNNEDQHTLDDHDFDEEMTEDPRVYERPIHEIE</sequence>
<comment type="caution">
    <text evidence="3">The sequence shown here is derived from an EMBL/GenBank/DDBJ whole genome shotgun (WGS) entry which is preliminary data.</text>
</comment>
<feature type="domain" description="LTI65/LTI78 N-terminal" evidence="2">
    <location>
        <begin position="36"/>
        <end position="101"/>
    </location>
</feature>
<keyword evidence="4" id="KW-1185">Reference proteome</keyword>
<feature type="compositionally biased region" description="Basic and acidic residues" evidence="1">
    <location>
        <begin position="66"/>
        <end position="81"/>
    </location>
</feature>